<feature type="non-terminal residue" evidence="1">
    <location>
        <position position="164"/>
    </location>
</feature>
<dbReference type="EMBL" id="CDPU01000020">
    <property type="protein sequence ID" value="CEO50932.1"/>
    <property type="molecule type" value="Genomic_DNA"/>
</dbReference>
<organism evidence="1">
    <name type="scientific">Bionectria ochroleuca</name>
    <name type="common">Gliocladium roseum</name>
    <dbReference type="NCBI Taxonomy" id="29856"/>
    <lineage>
        <taxon>Eukaryota</taxon>
        <taxon>Fungi</taxon>
        <taxon>Dikarya</taxon>
        <taxon>Ascomycota</taxon>
        <taxon>Pezizomycotina</taxon>
        <taxon>Sordariomycetes</taxon>
        <taxon>Hypocreomycetidae</taxon>
        <taxon>Hypocreales</taxon>
        <taxon>Bionectriaceae</taxon>
        <taxon>Clonostachys</taxon>
    </lineage>
</organism>
<evidence type="ECO:0000313" key="1">
    <source>
        <dbReference type="EMBL" id="CEO50932.1"/>
    </source>
</evidence>
<sequence length="164" mass="17979">MTSTTSIATPISSSSIQLSTTTYSLWIPGIHVANATTETLYASVVTRNLSSTEYILTCEPNPASSSCALFTGQTYTDGLSSNGWLYIHVSSGAFQQTAKERCLQRAVRNEFSHNNHGECYTIACVEDRGFSSLYSYAKFVVYSQTYLTYLRQREGCDGPGTVLC</sequence>
<name>A0A0B7K5V2_BIOOC</name>
<protein>
    <submittedName>
        <fullName evidence="1">Uncharacterized protein</fullName>
    </submittedName>
</protein>
<gene>
    <name evidence="1" type="ORF">BN869_000006990_1</name>
</gene>
<dbReference type="AlphaFoldDB" id="A0A0B7K5V2"/>
<reference evidence="1" key="1">
    <citation type="submission" date="2015-01" db="EMBL/GenBank/DDBJ databases">
        <authorList>
            <person name="Durling Mikael"/>
        </authorList>
    </citation>
    <scope>NUCLEOTIDE SEQUENCE</scope>
</reference>
<proteinExistence type="predicted"/>
<accession>A0A0B7K5V2</accession>